<comment type="function">
    <text evidence="7">Sigma factors are initiation factors that promote the attachment of RNA polymerase to specific initiation sites and are then released.</text>
</comment>
<feature type="domain" description="HTH cro/C1-type" evidence="8">
    <location>
        <begin position="195"/>
        <end position="218"/>
    </location>
</feature>
<dbReference type="AlphaFoldDB" id="A0A9D1HUE5"/>
<dbReference type="Proteomes" id="UP000824087">
    <property type="component" value="Unassembled WGS sequence"/>
</dbReference>
<reference evidence="9" key="2">
    <citation type="journal article" date="2021" name="PeerJ">
        <title>Extensive microbial diversity within the chicken gut microbiome revealed by metagenomics and culture.</title>
        <authorList>
            <person name="Gilroy R."/>
            <person name="Ravi A."/>
            <person name="Getino M."/>
            <person name="Pursley I."/>
            <person name="Horton D.L."/>
            <person name="Alikhan N.F."/>
            <person name="Baker D."/>
            <person name="Gharbi K."/>
            <person name="Hall N."/>
            <person name="Watson M."/>
            <person name="Adriaenssens E.M."/>
            <person name="Foster-Nyarko E."/>
            <person name="Jarju S."/>
            <person name="Secka A."/>
            <person name="Antonio M."/>
            <person name="Oren A."/>
            <person name="Chaudhuri R.R."/>
            <person name="La Ragione R."/>
            <person name="Hildebrand F."/>
            <person name="Pallen M.J."/>
        </authorList>
    </citation>
    <scope>NUCLEOTIDE SEQUENCE</scope>
    <source>
        <strain evidence="9">CHK197-8231</strain>
    </source>
</reference>
<dbReference type="Gene3D" id="1.20.120.1810">
    <property type="match status" value="1"/>
</dbReference>
<dbReference type="CDD" id="cd06171">
    <property type="entry name" value="Sigma70_r4"/>
    <property type="match status" value="1"/>
</dbReference>
<protein>
    <recommendedName>
        <fullName evidence="7">RNA polymerase sigma factor</fullName>
    </recommendedName>
</protein>
<reference evidence="9" key="1">
    <citation type="submission" date="2020-10" db="EMBL/GenBank/DDBJ databases">
        <authorList>
            <person name="Gilroy R."/>
        </authorList>
    </citation>
    <scope>NUCLEOTIDE SEQUENCE</scope>
    <source>
        <strain evidence="9">CHK197-8231</strain>
    </source>
</reference>
<keyword evidence="4 7" id="KW-0731">Sigma factor</keyword>
<keyword evidence="3 7" id="KW-0805">Transcription regulation</keyword>
<dbReference type="InterPro" id="IPR000943">
    <property type="entry name" value="RNA_pol_sigma70"/>
</dbReference>
<dbReference type="SUPFAM" id="SSF88946">
    <property type="entry name" value="Sigma2 domain of RNA polymerase sigma factors"/>
    <property type="match status" value="1"/>
</dbReference>
<comment type="similarity">
    <text evidence="1 7">Belongs to the sigma-70 factor family.</text>
</comment>
<dbReference type="PRINTS" id="PR00046">
    <property type="entry name" value="SIGMA70FCT"/>
</dbReference>
<dbReference type="Pfam" id="PF04542">
    <property type="entry name" value="Sigma70_r2"/>
    <property type="match status" value="1"/>
</dbReference>
<dbReference type="GO" id="GO:0030435">
    <property type="term" value="P:sporulation resulting in formation of a cellular spore"/>
    <property type="evidence" value="ECO:0007669"/>
    <property type="project" value="UniProtKB-KW"/>
</dbReference>
<evidence type="ECO:0000313" key="10">
    <source>
        <dbReference type="Proteomes" id="UP000824087"/>
    </source>
</evidence>
<dbReference type="Gene3D" id="1.10.10.10">
    <property type="entry name" value="Winged helix-like DNA-binding domain superfamily/Winged helix DNA-binding domain"/>
    <property type="match status" value="1"/>
</dbReference>
<keyword evidence="2" id="KW-0749">Sporulation</keyword>
<dbReference type="PROSITE" id="PS50943">
    <property type="entry name" value="HTH_CROC1"/>
    <property type="match status" value="1"/>
</dbReference>
<keyword evidence="5 7" id="KW-0238">DNA-binding</keyword>
<gene>
    <name evidence="9" type="primary">sigK</name>
    <name evidence="9" type="ORF">IAD49_03300</name>
</gene>
<dbReference type="EMBL" id="DVML01000020">
    <property type="protein sequence ID" value="HIU22589.1"/>
    <property type="molecule type" value="Genomic_DNA"/>
</dbReference>
<organism evidence="9 10">
    <name type="scientific">Candidatus Fimihabitans intestinipullorum</name>
    <dbReference type="NCBI Taxonomy" id="2840820"/>
    <lineage>
        <taxon>Bacteria</taxon>
        <taxon>Bacillati</taxon>
        <taxon>Mycoplasmatota</taxon>
        <taxon>Mycoplasmatota incertae sedis</taxon>
        <taxon>Candidatus Fimihabitans</taxon>
    </lineage>
</organism>
<dbReference type="InterPro" id="IPR007627">
    <property type="entry name" value="RNA_pol_sigma70_r2"/>
</dbReference>
<evidence type="ECO:0000256" key="2">
    <source>
        <dbReference type="ARBA" id="ARBA00022969"/>
    </source>
</evidence>
<evidence type="ECO:0000256" key="3">
    <source>
        <dbReference type="ARBA" id="ARBA00023015"/>
    </source>
</evidence>
<dbReference type="InterPro" id="IPR001387">
    <property type="entry name" value="Cro/C1-type_HTH"/>
</dbReference>
<evidence type="ECO:0000313" key="9">
    <source>
        <dbReference type="EMBL" id="HIU22589.1"/>
    </source>
</evidence>
<evidence type="ECO:0000259" key="8">
    <source>
        <dbReference type="PROSITE" id="PS50943"/>
    </source>
</evidence>
<dbReference type="PANTHER" id="PTHR30376:SF3">
    <property type="entry name" value="RNA POLYMERASE SIGMA FACTOR RPOH"/>
    <property type="match status" value="1"/>
</dbReference>
<dbReference type="InterPro" id="IPR013324">
    <property type="entry name" value="RNA_pol_sigma_r3/r4-like"/>
</dbReference>
<dbReference type="PIRSF" id="PIRSF000770">
    <property type="entry name" value="RNA_pol_sigma-SigE/K"/>
    <property type="match status" value="1"/>
</dbReference>
<dbReference type="NCBIfam" id="NF004471">
    <property type="entry name" value="PRK05803.1"/>
    <property type="match status" value="1"/>
</dbReference>
<dbReference type="PROSITE" id="PS00716">
    <property type="entry name" value="SIGMA70_2"/>
    <property type="match status" value="1"/>
</dbReference>
<dbReference type="PROSITE" id="PS00715">
    <property type="entry name" value="SIGMA70_1"/>
    <property type="match status" value="1"/>
</dbReference>
<evidence type="ECO:0000256" key="7">
    <source>
        <dbReference type="RuleBase" id="RU362124"/>
    </source>
</evidence>
<sequence>MLRKIMQFLHRLWSDGTSLFFIGSSDKLPEPLSKEVETECVLKAQDGDIVARGKLIEHNLRLVVFLAKKYENTGIDLEDLVSIGTIGLIKGVNTYRLDKNIKLATYASRCIDNEILMFLRKNKKRRGEISFEDNLSFDSEGNELHLEDILGTEPDIVTKGIEEATEKELLYREIEKLNGRDKQIMVLRYGLFGHKDMTQKDVARVLNISQSYISRIEKKVIRKLKNLVKS</sequence>
<evidence type="ECO:0000256" key="4">
    <source>
        <dbReference type="ARBA" id="ARBA00023082"/>
    </source>
</evidence>
<dbReference type="InterPro" id="IPR013325">
    <property type="entry name" value="RNA_pol_sigma_r2"/>
</dbReference>
<dbReference type="GO" id="GO:0003677">
    <property type="term" value="F:DNA binding"/>
    <property type="evidence" value="ECO:0007669"/>
    <property type="project" value="UniProtKB-KW"/>
</dbReference>
<dbReference type="PANTHER" id="PTHR30376">
    <property type="entry name" value="SIGMA FACTOR RPOH HEAT SHOCK RELATED"/>
    <property type="match status" value="1"/>
</dbReference>
<proteinExistence type="inferred from homology"/>
<dbReference type="SUPFAM" id="SSF88659">
    <property type="entry name" value="Sigma3 and sigma4 domains of RNA polymerase sigma factors"/>
    <property type="match status" value="1"/>
</dbReference>
<dbReference type="NCBIfam" id="TIGR02937">
    <property type="entry name" value="sigma70-ECF"/>
    <property type="match status" value="1"/>
</dbReference>
<evidence type="ECO:0000256" key="1">
    <source>
        <dbReference type="ARBA" id="ARBA00007788"/>
    </source>
</evidence>
<dbReference type="InterPro" id="IPR014284">
    <property type="entry name" value="RNA_pol_sigma-70_dom"/>
</dbReference>
<evidence type="ECO:0000256" key="6">
    <source>
        <dbReference type="ARBA" id="ARBA00023163"/>
    </source>
</evidence>
<evidence type="ECO:0000256" key="5">
    <source>
        <dbReference type="ARBA" id="ARBA00023125"/>
    </source>
</evidence>
<accession>A0A9D1HUE5</accession>
<comment type="caution">
    <text evidence="9">The sequence shown here is derived from an EMBL/GenBank/DDBJ whole genome shotgun (WGS) entry which is preliminary data.</text>
</comment>
<keyword evidence="6 7" id="KW-0804">Transcription</keyword>
<dbReference type="GO" id="GO:0006352">
    <property type="term" value="P:DNA-templated transcription initiation"/>
    <property type="evidence" value="ECO:0007669"/>
    <property type="project" value="InterPro"/>
</dbReference>
<dbReference type="InterPro" id="IPR007630">
    <property type="entry name" value="RNA_pol_sigma70_r4"/>
</dbReference>
<dbReference type="InterPro" id="IPR050813">
    <property type="entry name" value="Sigma-70_Factor"/>
</dbReference>
<dbReference type="GO" id="GO:0016987">
    <property type="term" value="F:sigma factor activity"/>
    <property type="evidence" value="ECO:0007669"/>
    <property type="project" value="UniProtKB-KW"/>
</dbReference>
<dbReference type="Pfam" id="PF04545">
    <property type="entry name" value="Sigma70_r4"/>
    <property type="match status" value="1"/>
</dbReference>
<dbReference type="InterPro" id="IPR036388">
    <property type="entry name" value="WH-like_DNA-bd_sf"/>
</dbReference>
<name>A0A9D1HUE5_9BACT</name>